<dbReference type="Gene3D" id="3.40.50.150">
    <property type="entry name" value="Vaccinia Virus protein VP39"/>
    <property type="match status" value="1"/>
</dbReference>
<dbReference type="NCBIfam" id="TIGR01444">
    <property type="entry name" value="fkbM_fam"/>
    <property type="match status" value="1"/>
</dbReference>
<keyword evidence="3" id="KW-1185">Reference proteome</keyword>
<dbReference type="GO" id="GO:0008168">
    <property type="term" value="F:methyltransferase activity"/>
    <property type="evidence" value="ECO:0007669"/>
    <property type="project" value="UniProtKB-KW"/>
</dbReference>
<dbReference type="EMBL" id="FTPP01000001">
    <property type="protein sequence ID" value="SIT77076.1"/>
    <property type="molecule type" value="Genomic_DNA"/>
</dbReference>
<proteinExistence type="predicted"/>
<sequence length="277" mass="31809">MLTFFRLWKLAFSRQNTHLAGRFRTFLTLIRIHVQAKLSKQKDELIRLNLEGFTITGYSYVTLTELYSDIFIKQVYRFETTAKRPFIIDCGANIGMSVLYFKQLYPKSEVWAYEANPEAFALLQRNVEANKLKGVRLFNYVLSDTDNEVDFYIPEVTAGLNGSLHPSIAKGKKQRMKAYKLSGLLPAHRTVDFVKVDIEGAEFNVLGEISQSGRLNDIRQLVVELHASSESVQLKFNTLLDIFGAAYRHEAVGDQYTLDFPHLVKFTRVDRPTSTHR</sequence>
<evidence type="ECO:0000313" key="3">
    <source>
        <dbReference type="Proteomes" id="UP000187181"/>
    </source>
</evidence>
<dbReference type="RefSeq" id="WP_139337750.1">
    <property type="nucleotide sequence ID" value="NZ_FTPP01000001.1"/>
</dbReference>
<dbReference type="InterPro" id="IPR029063">
    <property type="entry name" value="SAM-dependent_MTases_sf"/>
</dbReference>
<dbReference type="OrthoDB" id="5329963at2"/>
<dbReference type="STRING" id="1317125.SAMN05444128_0435"/>
<evidence type="ECO:0000313" key="2">
    <source>
        <dbReference type="EMBL" id="SIT77076.1"/>
    </source>
</evidence>
<dbReference type="SUPFAM" id="SSF53335">
    <property type="entry name" value="S-adenosyl-L-methionine-dependent methyltransferases"/>
    <property type="match status" value="1"/>
</dbReference>
<gene>
    <name evidence="2" type="ORF">SAMN05444128_0435</name>
</gene>
<dbReference type="GO" id="GO:0032259">
    <property type="term" value="P:methylation"/>
    <property type="evidence" value="ECO:0007669"/>
    <property type="project" value="UniProtKB-KW"/>
</dbReference>
<dbReference type="PANTHER" id="PTHR34203">
    <property type="entry name" value="METHYLTRANSFERASE, FKBM FAMILY PROTEIN"/>
    <property type="match status" value="1"/>
</dbReference>
<keyword evidence="2" id="KW-0489">Methyltransferase</keyword>
<reference evidence="3" key="1">
    <citation type="submission" date="2017-01" db="EMBL/GenBank/DDBJ databases">
        <authorList>
            <person name="Varghese N."/>
            <person name="Submissions S."/>
        </authorList>
    </citation>
    <scope>NUCLEOTIDE SEQUENCE [LARGE SCALE GENOMIC DNA]</scope>
    <source>
        <strain evidence="3">LP100</strain>
    </source>
</reference>
<dbReference type="InterPro" id="IPR052514">
    <property type="entry name" value="SAM-dependent_MTase"/>
</dbReference>
<dbReference type="InterPro" id="IPR006342">
    <property type="entry name" value="FkbM_mtfrase"/>
</dbReference>
<protein>
    <submittedName>
        <fullName evidence="2">Methyltransferase, FkbM family</fullName>
    </submittedName>
</protein>
<organism evidence="2 3">
    <name type="scientific">Pontibacter indicus</name>
    <dbReference type="NCBI Taxonomy" id="1317125"/>
    <lineage>
        <taxon>Bacteria</taxon>
        <taxon>Pseudomonadati</taxon>
        <taxon>Bacteroidota</taxon>
        <taxon>Cytophagia</taxon>
        <taxon>Cytophagales</taxon>
        <taxon>Hymenobacteraceae</taxon>
        <taxon>Pontibacter</taxon>
    </lineage>
</organism>
<dbReference type="PANTHER" id="PTHR34203:SF15">
    <property type="entry name" value="SLL1173 PROTEIN"/>
    <property type="match status" value="1"/>
</dbReference>
<dbReference type="AlphaFoldDB" id="A0A1R3WI64"/>
<dbReference type="Pfam" id="PF05050">
    <property type="entry name" value="Methyltransf_21"/>
    <property type="match status" value="1"/>
</dbReference>
<dbReference type="Proteomes" id="UP000187181">
    <property type="component" value="Unassembled WGS sequence"/>
</dbReference>
<accession>A0A1R3WI64</accession>
<evidence type="ECO:0000259" key="1">
    <source>
        <dbReference type="Pfam" id="PF05050"/>
    </source>
</evidence>
<keyword evidence="2" id="KW-0808">Transferase</keyword>
<feature type="domain" description="Methyltransferase FkbM" evidence="1">
    <location>
        <begin position="89"/>
        <end position="243"/>
    </location>
</feature>
<name>A0A1R3WI64_9BACT</name>